<proteinExistence type="predicted"/>
<sequence length="113" mass="12644">MDLSAKQQRQIDQGITRSLQAVCEQAEVTIGGFAWLTHLVDYSDFPHSLQVVCVFVDAEQQAIAKENGEQAQLVQLICLGLSGITEELDRHITHTAKLCRFDNNAEGAERRYL</sequence>
<dbReference type="EMBL" id="JANATA010000007">
    <property type="protein sequence ID" value="MCP3428430.1"/>
    <property type="molecule type" value="Genomic_DNA"/>
</dbReference>
<protein>
    <recommendedName>
        <fullName evidence="3">Fis family transcriptional regulator</fullName>
    </recommendedName>
</protein>
<keyword evidence="2" id="KW-1185">Reference proteome</keyword>
<gene>
    <name evidence="1" type="ORF">NLF92_05665</name>
</gene>
<comment type="caution">
    <text evidence="1">The sequence shown here is derived from an EMBL/GenBank/DDBJ whole genome shotgun (WGS) entry which is preliminary data.</text>
</comment>
<name>A0AA41WYH3_9ALTE</name>
<dbReference type="Proteomes" id="UP001165413">
    <property type="component" value="Unassembled WGS sequence"/>
</dbReference>
<dbReference type="RefSeq" id="WP_254099706.1">
    <property type="nucleotide sequence ID" value="NZ_JANATA010000007.1"/>
</dbReference>
<evidence type="ECO:0008006" key="3">
    <source>
        <dbReference type="Google" id="ProtNLM"/>
    </source>
</evidence>
<organism evidence="1 2">
    <name type="scientific">Opacimonas viscosa</name>
    <dbReference type="NCBI Taxonomy" id="2961944"/>
    <lineage>
        <taxon>Bacteria</taxon>
        <taxon>Pseudomonadati</taxon>
        <taxon>Pseudomonadota</taxon>
        <taxon>Gammaproteobacteria</taxon>
        <taxon>Alteromonadales</taxon>
        <taxon>Alteromonadaceae</taxon>
        <taxon>Opacimonas</taxon>
    </lineage>
</organism>
<reference evidence="1" key="1">
    <citation type="submission" date="2022-07" db="EMBL/GenBank/DDBJ databases">
        <title>Characterization of the Novel Bacterium Alteromonas immobilis LMIT006 and Alteromonas gregis LMIT007.</title>
        <authorList>
            <person name="Lin X."/>
        </authorList>
    </citation>
    <scope>NUCLEOTIDE SEQUENCE</scope>
    <source>
        <strain evidence="1">LMIT007</strain>
    </source>
</reference>
<evidence type="ECO:0000313" key="1">
    <source>
        <dbReference type="EMBL" id="MCP3428430.1"/>
    </source>
</evidence>
<dbReference type="AlphaFoldDB" id="A0AA41WYH3"/>
<accession>A0AA41WYH3</accession>
<evidence type="ECO:0000313" key="2">
    <source>
        <dbReference type="Proteomes" id="UP001165413"/>
    </source>
</evidence>